<dbReference type="InterPro" id="IPR016024">
    <property type="entry name" value="ARM-type_fold"/>
</dbReference>
<dbReference type="RefSeq" id="WP_184497292.1">
    <property type="nucleotide sequence ID" value="NZ_JACIJO010000003.1"/>
</dbReference>
<evidence type="ECO:0000313" key="1">
    <source>
        <dbReference type="EMBL" id="MBB6328361.1"/>
    </source>
</evidence>
<keyword evidence="2" id="KW-1185">Reference proteome</keyword>
<protein>
    <recommendedName>
        <fullName evidence="3">HEAT repeat domain-containing protein</fullName>
    </recommendedName>
</protein>
<gene>
    <name evidence="1" type="ORF">FHS59_004004</name>
</gene>
<proteinExistence type="predicted"/>
<evidence type="ECO:0000313" key="2">
    <source>
        <dbReference type="Proteomes" id="UP000588604"/>
    </source>
</evidence>
<reference evidence="1 2" key="1">
    <citation type="submission" date="2020-08" db="EMBL/GenBank/DDBJ databases">
        <title>Genomic Encyclopedia of Type Strains, Phase IV (KMG-IV): sequencing the most valuable type-strain genomes for metagenomic binning, comparative biology and taxonomic classification.</title>
        <authorList>
            <person name="Goeker M."/>
        </authorList>
    </citation>
    <scope>NUCLEOTIDE SEQUENCE [LARGE SCALE GENOMIC DNA]</scope>
    <source>
        <strain evidence="1 2">DSM 102044</strain>
    </source>
</reference>
<comment type="caution">
    <text evidence="1">The sequence shown here is derived from an EMBL/GenBank/DDBJ whole genome shotgun (WGS) entry which is preliminary data.</text>
</comment>
<sequence>MQEETQKLFDKICDPNEKEAFYFAEKLGKINTEEVRDKLIELVKGDQWEIAYLACKALSKTSFNEESLDAIFDAIRDKKNQNHQGAFVQILEEFDLSERLVDIFRVYLFGNFKAETLAKEYLDSVEFEITPRTIRKAEKHWNHYLHNPEDEGSLAIKKAEIEPMLQEMRELFSEK</sequence>
<dbReference type="Pfam" id="PF13646">
    <property type="entry name" value="HEAT_2"/>
    <property type="match status" value="1"/>
</dbReference>
<accession>A0A841N2G6</accession>
<dbReference type="Gene3D" id="1.25.10.10">
    <property type="entry name" value="Leucine-rich Repeat Variant"/>
    <property type="match status" value="1"/>
</dbReference>
<dbReference type="Proteomes" id="UP000588604">
    <property type="component" value="Unassembled WGS sequence"/>
</dbReference>
<evidence type="ECO:0008006" key="3">
    <source>
        <dbReference type="Google" id="ProtNLM"/>
    </source>
</evidence>
<dbReference type="SUPFAM" id="SSF48371">
    <property type="entry name" value="ARM repeat"/>
    <property type="match status" value="1"/>
</dbReference>
<dbReference type="InterPro" id="IPR011989">
    <property type="entry name" value="ARM-like"/>
</dbReference>
<dbReference type="EMBL" id="JACIJO010000003">
    <property type="protein sequence ID" value="MBB6328361.1"/>
    <property type="molecule type" value="Genomic_DNA"/>
</dbReference>
<dbReference type="AlphaFoldDB" id="A0A841N2G6"/>
<name>A0A841N2G6_9BACT</name>
<organism evidence="1 2">
    <name type="scientific">Algoriphagus iocasae</name>
    <dbReference type="NCBI Taxonomy" id="1836499"/>
    <lineage>
        <taxon>Bacteria</taxon>
        <taxon>Pseudomonadati</taxon>
        <taxon>Bacteroidota</taxon>
        <taxon>Cytophagia</taxon>
        <taxon>Cytophagales</taxon>
        <taxon>Cyclobacteriaceae</taxon>
        <taxon>Algoriphagus</taxon>
    </lineage>
</organism>